<gene>
    <name evidence="1" type="ORF">CMUC_1151</name>
</gene>
<accession>A0A6G5QGV8</accession>
<dbReference type="RefSeq" id="WP_171993848.1">
    <property type="nucleotide sequence ID" value="NZ_CP012542.1"/>
</dbReference>
<proteinExistence type="predicted"/>
<dbReference type="GO" id="GO:0003677">
    <property type="term" value="F:DNA binding"/>
    <property type="evidence" value="ECO:0007669"/>
    <property type="project" value="InterPro"/>
</dbReference>
<reference evidence="1 2" key="1">
    <citation type="submission" date="2016-07" db="EMBL/GenBank/DDBJ databases">
        <title>Comparative genomics of the Campylobacter concisus group.</title>
        <authorList>
            <person name="Miller W.G."/>
            <person name="Yee E."/>
            <person name="Chapman M.H."/>
            <person name="Huynh S."/>
            <person name="Bono J.L."/>
            <person name="On S.L.W."/>
            <person name="StLeger J."/>
            <person name="Foster G."/>
            <person name="Parker C.T."/>
        </authorList>
    </citation>
    <scope>NUCLEOTIDE SEQUENCE [LARGE SCALE GENOMIC DNA]</scope>
    <source>
        <strain evidence="1 2">CCUG 21559</strain>
    </source>
</reference>
<evidence type="ECO:0000313" key="1">
    <source>
        <dbReference type="EMBL" id="QCD44925.1"/>
    </source>
</evidence>
<dbReference type="AlphaFoldDB" id="A0A6G5QGV8"/>
<sequence length="60" mass="7167">MQDKKLSRKKLAQKFNIPYPTINDWAKAEAGNWRYELLEFLSNLSEEEIEIIKNRSKKIV</sequence>
<dbReference type="SUPFAM" id="SSF47413">
    <property type="entry name" value="lambda repressor-like DNA-binding domains"/>
    <property type="match status" value="1"/>
</dbReference>
<keyword evidence="2" id="KW-1185">Reference proteome</keyword>
<evidence type="ECO:0000313" key="2">
    <source>
        <dbReference type="Proteomes" id="UP000503264"/>
    </source>
</evidence>
<dbReference type="Proteomes" id="UP000503264">
    <property type="component" value="Chromosome"/>
</dbReference>
<dbReference type="InterPro" id="IPR010982">
    <property type="entry name" value="Lambda_DNA-bd_dom_sf"/>
</dbReference>
<protein>
    <submittedName>
        <fullName evidence="1">Uncharacterized protein</fullName>
    </submittedName>
</protein>
<organism evidence="1 2">
    <name type="scientific">Campylobacter mucosalis CCUG 21559</name>
    <dbReference type="NCBI Taxonomy" id="1032067"/>
    <lineage>
        <taxon>Bacteria</taxon>
        <taxon>Pseudomonadati</taxon>
        <taxon>Campylobacterota</taxon>
        <taxon>Epsilonproteobacteria</taxon>
        <taxon>Campylobacterales</taxon>
        <taxon>Campylobacteraceae</taxon>
        <taxon>Campylobacter</taxon>
    </lineage>
</organism>
<dbReference type="EMBL" id="CP012542">
    <property type="protein sequence ID" value="QCD44925.1"/>
    <property type="molecule type" value="Genomic_DNA"/>
</dbReference>
<name>A0A6G5QGV8_9BACT</name>